<dbReference type="Proteomes" id="UP000003781">
    <property type="component" value="Unassembled WGS sequence"/>
</dbReference>
<accession>A3IIG0</accession>
<dbReference type="EMBL" id="AAXW01000002">
    <property type="protein sequence ID" value="EAZ93592.1"/>
    <property type="molecule type" value="Genomic_DNA"/>
</dbReference>
<gene>
    <name evidence="1" type="ORF">CY0110_17392</name>
</gene>
<evidence type="ECO:0000313" key="2">
    <source>
        <dbReference type="Proteomes" id="UP000003781"/>
    </source>
</evidence>
<reference evidence="1 2" key="1">
    <citation type="submission" date="2007-03" db="EMBL/GenBank/DDBJ databases">
        <authorList>
            <person name="Stal L."/>
            <person name="Ferriera S."/>
            <person name="Johnson J."/>
            <person name="Kravitz S."/>
            <person name="Beeson K."/>
            <person name="Sutton G."/>
            <person name="Rogers Y.-H."/>
            <person name="Friedman R."/>
            <person name="Frazier M."/>
            <person name="Venter J.C."/>
        </authorList>
    </citation>
    <scope>NUCLEOTIDE SEQUENCE [LARGE SCALE GENOMIC DNA]</scope>
    <source>
        <strain evidence="1 2">CCY0110</strain>
    </source>
</reference>
<comment type="caution">
    <text evidence="1">The sequence shown here is derived from an EMBL/GenBank/DDBJ whole genome shotgun (WGS) entry which is preliminary data.</text>
</comment>
<evidence type="ECO:0000313" key="1">
    <source>
        <dbReference type="EMBL" id="EAZ93592.1"/>
    </source>
</evidence>
<name>A3IIG0_9CHRO</name>
<dbReference type="AlphaFoldDB" id="A3IIG0"/>
<sequence>MFRSSSSLNIKIIINFLCICLQISY</sequence>
<proteinExistence type="predicted"/>
<organism evidence="1 2">
    <name type="scientific">Crocosphaera chwakensis CCY0110</name>
    <dbReference type="NCBI Taxonomy" id="391612"/>
    <lineage>
        <taxon>Bacteria</taxon>
        <taxon>Bacillati</taxon>
        <taxon>Cyanobacteriota</taxon>
        <taxon>Cyanophyceae</taxon>
        <taxon>Oscillatoriophycideae</taxon>
        <taxon>Chroococcales</taxon>
        <taxon>Aphanothecaceae</taxon>
        <taxon>Crocosphaera</taxon>
        <taxon>Crocosphaera chwakensis</taxon>
    </lineage>
</organism>
<keyword evidence="2" id="KW-1185">Reference proteome</keyword>
<protein>
    <submittedName>
        <fullName evidence="1">Uncharacterized protein</fullName>
    </submittedName>
</protein>